<dbReference type="EMBL" id="DSTT01000003">
    <property type="protein sequence ID" value="HFK23629.1"/>
    <property type="molecule type" value="Genomic_DNA"/>
</dbReference>
<comment type="caution">
    <text evidence="2">The sequence shown here is derived from an EMBL/GenBank/DDBJ whole genome shotgun (WGS) entry which is preliminary data.</text>
</comment>
<dbReference type="InterPro" id="IPR000866">
    <property type="entry name" value="AhpC/TSA"/>
</dbReference>
<dbReference type="Pfam" id="PF00578">
    <property type="entry name" value="AhpC-TSA"/>
    <property type="match status" value="1"/>
</dbReference>
<dbReference type="GO" id="GO:0016491">
    <property type="term" value="F:oxidoreductase activity"/>
    <property type="evidence" value="ECO:0007669"/>
    <property type="project" value="InterPro"/>
</dbReference>
<dbReference type="PROSITE" id="PS51352">
    <property type="entry name" value="THIOREDOXIN_2"/>
    <property type="match status" value="1"/>
</dbReference>
<dbReference type="SUPFAM" id="SSF52833">
    <property type="entry name" value="Thioredoxin-like"/>
    <property type="match status" value="1"/>
</dbReference>
<dbReference type="PROSITE" id="PS00194">
    <property type="entry name" value="THIOREDOXIN_1"/>
    <property type="match status" value="1"/>
</dbReference>
<dbReference type="Gene3D" id="3.40.30.10">
    <property type="entry name" value="Glutaredoxin"/>
    <property type="match status" value="1"/>
</dbReference>
<dbReference type="AlphaFoldDB" id="A0A7C3J611"/>
<organism evidence="2">
    <name type="scientific">candidate division WOR-3 bacterium</name>
    <dbReference type="NCBI Taxonomy" id="2052148"/>
    <lineage>
        <taxon>Bacteria</taxon>
        <taxon>Bacteria division WOR-3</taxon>
    </lineage>
</organism>
<dbReference type="CDD" id="cd02966">
    <property type="entry name" value="TlpA_like_family"/>
    <property type="match status" value="1"/>
</dbReference>
<evidence type="ECO:0000313" key="2">
    <source>
        <dbReference type="EMBL" id="HFK23629.1"/>
    </source>
</evidence>
<accession>A0A7C3J611</accession>
<protein>
    <submittedName>
        <fullName evidence="2">TlpA family protein disulfide reductase</fullName>
    </submittedName>
</protein>
<evidence type="ECO:0000259" key="1">
    <source>
        <dbReference type="PROSITE" id="PS51352"/>
    </source>
</evidence>
<dbReference type="InterPro" id="IPR050553">
    <property type="entry name" value="Thioredoxin_ResA/DsbE_sf"/>
</dbReference>
<dbReference type="PANTHER" id="PTHR42852:SF17">
    <property type="entry name" value="THIOREDOXIN-LIKE PROTEIN HI_1115"/>
    <property type="match status" value="1"/>
</dbReference>
<dbReference type="InterPro" id="IPR013766">
    <property type="entry name" value="Thioredoxin_domain"/>
</dbReference>
<proteinExistence type="predicted"/>
<gene>
    <name evidence="2" type="ORF">ENS15_03135</name>
</gene>
<dbReference type="GO" id="GO:0016209">
    <property type="term" value="F:antioxidant activity"/>
    <property type="evidence" value="ECO:0007669"/>
    <property type="project" value="InterPro"/>
</dbReference>
<feature type="domain" description="Thioredoxin" evidence="1">
    <location>
        <begin position="403"/>
        <end position="546"/>
    </location>
</feature>
<sequence length="546" mass="64811">MERKMKKFLFYFVLILSFLSVSSENYFKSLGQIKIKSNSDSIFVVKNLDYYSKYTLKPSKKGEFLIKTDKGDSIIVIEDSSENLLDIYFFKNLKVDNIVEYKTEIFQNYNLDDSLLVYLKKSFNLKKDYDSYSKLLDFQLERDYQKADSLLKFYYLSDTTNLNIIYKNSIVLKDMNKNEEAFNILKKATNYLDNSDISFNIALELIFDYEKLDTTFLNYLLGFTYKNFYKNEDFIYVLYQSMDLYDKKIIDDKILKEMEKLFDYEISDDVRFSVCAFFIDKEYSVEKSVQNLVNLYESDIYGSYGDWLNYYLAKGYLLLKDYKECEKYLNVAENEFNLKGKEIFQIGFDYGLATDDREKIQTYGIKLLSENMFDDKISQIVEKKIGLKRKDIEKKVYDYLKSQMDTFKLPDFEIENMNGEKTDISKIIKGKVSILNFFSSNCPYCKKEIPILNKIKESYKNNKNFEFLAISSDNQKEPLKKFINETNFSYSVFYKGSSLMDSLKIEGVPTIFIVDRDNKVRFVKVGYYDELYGYLKTRMEFLKSLK</sequence>
<dbReference type="PANTHER" id="PTHR42852">
    <property type="entry name" value="THIOL:DISULFIDE INTERCHANGE PROTEIN DSBE"/>
    <property type="match status" value="1"/>
</dbReference>
<reference evidence="2" key="1">
    <citation type="journal article" date="2020" name="mSystems">
        <title>Genome- and Community-Level Interaction Insights into Carbon Utilization and Element Cycling Functions of Hydrothermarchaeota in Hydrothermal Sediment.</title>
        <authorList>
            <person name="Zhou Z."/>
            <person name="Liu Y."/>
            <person name="Xu W."/>
            <person name="Pan J."/>
            <person name="Luo Z.H."/>
            <person name="Li M."/>
        </authorList>
    </citation>
    <scope>NUCLEOTIDE SEQUENCE [LARGE SCALE GENOMIC DNA]</scope>
    <source>
        <strain evidence="2">SpSt-464</strain>
    </source>
</reference>
<dbReference type="InterPro" id="IPR017937">
    <property type="entry name" value="Thioredoxin_CS"/>
</dbReference>
<dbReference type="InterPro" id="IPR036249">
    <property type="entry name" value="Thioredoxin-like_sf"/>
</dbReference>
<name>A0A7C3J611_UNCW3</name>